<evidence type="ECO:0000256" key="2">
    <source>
        <dbReference type="SAM" id="Phobius"/>
    </source>
</evidence>
<organism evidence="3 4">
    <name type="scientific">Asticcacaulis currens</name>
    <dbReference type="NCBI Taxonomy" id="2984210"/>
    <lineage>
        <taxon>Bacteria</taxon>
        <taxon>Pseudomonadati</taxon>
        <taxon>Pseudomonadota</taxon>
        <taxon>Alphaproteobacteria</taxon>
        <taxon>Caulobacterales</taxon>
        <taxon>Caulobacteraceae</taxon>
        <taxon>Asticcacaulis</taxon>
    </lineage>
</organism>
<evidence type="ECO:0000313" key="3">
    <source>
        <dbReference type="EMBL" id="MDC7693852.1"/>
    </source>
</evidence>
<dbReference type="EMBL" id="JAQQKW010000003">
    <property type="protein sequence ID" value="MDC7693852.1"/>
    <property type="molecule type" value="Genomic_DNA"/>
</dbReference>
<sequence>MDDTSHTPYRRDHTAPGQPLRTARNAAEWSGLVLAVLGLVGFSLYVYELLVGMF</sequence>
<dbReference type="RefSeq" id="WP_272740580.1">
    <property type="nucleotide sequence ID" value="NZ_JAQQKW010000003.1"/>
</dbReference>
<keyword evidence="2" id="KW-1133">Transmembrane helix</keyword>
<accession>A0ABT5ICY4</accession>
<protein>
    <submittedName>
        <fullName evidence="3">Uncharacterized protein</fullName>
    </submittedName>
</protein>
<keyword evidence="2" id="KW-0472">Membrane</keyword>
<feature type="region of interest" description="Disordered" evidence="1">
    <location>
        <begin position="1"/>
        <end position="20"/>
    </location>
</feature>
<proteinExistence type="predicted"/>
<keyword evidence="2" id="KW-0812">Transmembrane</keyword>
<name>A0ABT5ICY4_9CAUL</name>
<gene>
    <name evidence="3" type="ORF">PQU94_06095</name>
</gene>
<feature type="transmembrane region" description="Helical" evidence="2">
    <location>
        <begin position="29"/>
        <end position="50"/>
    </location>
</feature>
<dbReference type="Proteomes" id="UP001216595">
    <property type="component" value="Unassembled WGS sequence"/>
</dbReference>
<evidence type="ECO:0000313" key="4">
    <source>
        <dbReference type="Proteomes" id="UP001216595"/>
    </source>
</evidence>
<evidence type="ECO:0000256" key="1">
    <source>
        <dbReference type="SAM" id="MobiDB-lite"/>
    </source>
</evidence>
<comment type="caution">
    <text evidence="3">The sequence shown here is derived from an EMBL/GenBank/DDBJ whole genome shotgun (WGS) entry which is preliminary data.</text>
</comment>
<keyword evidence="4" id="KW-1185">Reference proteome</keyword>
<reference evidence="3 4" key="1">
    <citation type="submission" date="2023-01" db="EMBL/GenBank/DDBJ databases">
        <title>Novel species of the genus Asticcacaulis isolated from rivers.</title>
        <authorList>
            <person name="Lu H."/>
        </authorList>
    </citation>
    <scope>NUCLEOTIDE SEQUENCE [LARGE SCALE GENOMIC DNA]</scope>
    <source>
        <strain evidence="3 4">DXS10W</strain>
    </source>
</reference>